<dbReference type="STRING" id="936756.ATE80_02470"/>
<name>A0A117IXI1_9ACTN</name>
<accession>A0A117IXI1</accession>
<keyword evidence="3" id="KW-1185">Reference proteome</keyword>
<feature type="compositionally biased region" description="Basic and acidic residues" evidence="1">
    <location>
        <begin position="12"/>
        <end position="26"/>
    </location>
</feature>
<evidence type="ECO:0000256" key="1">
    <source>
        <dbReference type="SAM" id="MobiDB-lite"/>
    </source>
</evidence>
<feature type="region of interest" description="Disordered" evidence="1">
    <location>
        <begin position="1"/>
        <end position="69"/>
    </location>
</feature>
<dbReference type="AlphaFoldDB" id="A0A117IXI1"/>
<proteinExistence type="predicted"/>
<protein>
    <submittedName>
        <fullName evidence="2">Uncharacterized protein</fullName>
    </submittedName>
</protein>
<evidence type="ECO:0000313" key="3">
    <source>
        <dbReference type="Proteomes" id="UP000054011"/>
    </source>
</evidence>
<reference evidence="2 3" key="1">
    <citation type="submission" date="2015-11" db="EMBL/GenBank/DDBJ databases">
        <title>Genome-wide analysis reveals the secondary metabolome in Streptomyces kanasensis ZX01.</title>
        <authorList>
            <person name="Zhang G."/>
            <person name="Han L."/>
            <person name="Feng J."/>
            <person name="Zhang X."/>
        </authorList>
    </citation>
    <scope>NUCLEOTIDE SEQUENCE [LARGE SCALE GENOMIC DNA]</scope>
    <source>
        <strain evidence="2 3">ZX01</strain>
    </source>
</reference>
<feature type="compositionally biased region" description="Basic residues" evidence="1">
    <location>
        <begin position="41"/>
        <end position="53"/>
    </location>
</feature>
<gene>
    <name evidence="2" type="ORF">ATE80_02470</name>
</gene>
<dbReference type="Proteomes" id="UP000054011">
    <property type="component" value="Unassembled WGS sequence"/>
</dbReference>
<organism evidence="2 3">
    <name type="scientific">Streptomyces kanasensis</name>
    <dbReference type="NCBI Taxonomy" id="936756"/>
    <lineage>
        <taxon>Bacteria</taxon>
        <taxon>Bacillati</taxon>
        <taxon>Actinomycetota</taxon>
        <taxon>Actinomycetes</taxon>
        <taxon>Kitasatosporales</taxon>
        <taxon>Streptomycetaceae</taxon>
        <taxon>Streptomyces</taxon>
    </lineage>
</organism>
<dbReference type="EMBL" id="LNSV01000004">
    <property type="protein sequence ID" value="KUH40192.1"/>
    <property type="molecule type" value="Genomic_DNA"/>
</dbReference>
<comment type="caution">
    <text evidence="2">The sequence shown here is derived from an EMBL/GenBank/DDBJ whole genome shotgun (WGS) entry which is preliminary data.</text>
</comment>
<evidence type="ECO:0000313" key="2">
    <source>
        <dbReference type="EMBL" id="KUH40192.1"/>
    </source>
</evidence>
<sequence>MAEADGAHRHRPNADRAVPSRDRSRDQAPTGGEAPGERPRRPAPRPARGRRVRIFSPPAPARRRATVPPLTVGALVASTLALALAAPPARTAEAPPAPARRRATVPPLTVGALVAPTLALAAPPARTADPALSQGRPATAWPQEHDVYAASAAFDGNLAGPQPTCL</sequence>
<dbReference type="RefSeq" id="WP_058940430.1">
    <property type="nucleotide sequence ID" value="NZ_LNSV01000004.1"/>
</dbReference>